<dbReference type="CDD" id="cd06261">
    <property type="entry name" value="TM_PBP2"/>
    <property type="match status" value="1"/>
</dbReference>
<organism evidence="9">
    <name type="scientific">freshwater metagenome</name>
    <dbReference type="NCBI Taxonomy" id="449393"/>
    <lineage>
        <taxon>unclassified sequences</taxon>
        <taxon>metagenomes</taxon>
        <taxon>ecological metagenomes</taxon>
    </lineage>
</organism>
<evidence type="ECO:0000256" key="3">
    <source>
        <dbReference type="ARBA" id="ARBA00022475"/>
    </source>
</evidence>
<dbReference type="EMBL" id="CAEZTC010000081">
    <property type="protein sequence ID" value="CAB4559845.1"/>
    <property type="molecule type" value="Genomic_DNA"/>
</dbReference>
<dbReference type="AlphaFoldDB" id="A0A6J6D980"/>
<feature type="domain" description="ABC transmembrane type-1" evidence="8">
    <location>
        <begin position="86"/>
        <end position="276"/>
    </location>
</feature>
<evidence type="ECO:0000256" key="4">
    <source>
        <dbReference type="ARBA" id="ARBA00022692"/>
    </source>
</evidence>
<feature type="transmembrane region" description="Helical" evidence="7">
    <location>
        <begin position="253"/>
        <end position="272"/>
    </location>
</feature>
<evidence type="ECO:0000256" key="1">
    <source>
        <dbReference type="ARBA" id="ARBA00004651"/>
    </source>
</evidence>
<keyword evidence="3" id="KW-1003">Cell membrane</keyword>
<keyword evidence="4 7" id="KW-0812">Transmembrane</keyword>
<dbReference type="PANTHER" id="PTHR43386:SF1">
    <property type="entry name" value="D,D-DIPEPTIDE TRANSPORT SYSTEM PERMEASE PROTEIN DDPC-RELATED"/>
    <property type="match status" value="1"/>
</dbReference>
<proteinExistence type="predicted"/>
<reference evidence="9" key="1">
    <citation type="submission" date="2020-05" db="EMBL/GenBank/DDBJ databases">
        <authorList>
            <person name="Chiriac C."/>
            <person name="Salcher M."/>
            <person name="Ghai R."/>
            <person name="Kavagutti S V."/>
        </authorList>
    </citation>
    <scope>NUCLEOTIDE SEQUENCE</scope>
</reference>
<evidence type="ECO:0000256" key="6">
    <source>
        <dbReference type="ARBA" id="ARBA00023136"/>
    </source>
</evidence>
<feature type="transmembrane region" description="Helical" evidence="7">
    <location>
        <begin position="120"/>
        <end position="144"/>
    </location>
</feature>
<name>A0A6J6D980_9ZZZZ</name>
<evidence type="ECO:0000313" key="9">
    <source>
        <dbReference type="EMBL" id="CAB4559845.1"/>
    </source>
</evidence>
<evidence type="ECO:0000256" key="5">
    <source>
        <dbReference type="ARBA" id="ARBA00022989"/>
    </source>
</evidence>
<keyword evidence="6 7" id="KW-0472">Membrane</keyword>
<dbReference type="Gene3D" id="1.10.3720.10">
    <property type="entry name" value="MetI-like"/>
    <property type="match status" value="1"/>
</dbReference>
<dbReference type="InterPro" id="IPR050366">
    <property type="entry name" value="BP-dependent_transpt_permease"/>
</dbReference>
<accession>A0A6J6D980</accession>
<feature type="transmembrane region" description="Helical" evidence="7">
    <location>
        <begin position="20"/>
        <end position="39"/>
    </location>
</feature>
<gene>
    <name evidence="9" type="ORF">UFOPK1572_00751</name>
    <name evidence="10" type="ORF">UFOPK2169_00131</name>
</gene>
<evidence type="ECO:0000313" key="10">
    <source>
        <dbReference type="EMBL" id="CAB4641596.1"/>
    </source>
</evidence>
<dbReference type="GO" id="GO:0055085">
    <property type="term" value="P:transmembrane transport"/>
    <property type="evidence" value="ECO:0007669"/>
    <property type="project" value="InterPro"/>
</dbReference>
<keyword evidence="5 7" id="KW-1133">Transmembrane helix</keyword>
<comment type="subcellular location">
    <subcellularLocation>
        <location evidence="1">Cell membrane</location>
        <topology evidence="1">Multi-pass membrane protein</topology>
    </subcellularLocation>
</comment>
<feature type="transmembrane region" description="Helical" evidence="7">
    <location>
        <begin position="150"/>
        <end position="169"/>
    </location>
</feature>
<dbReference type="InterPro" id="IPR000515">
    <property type="entry name" value="MetI-like"/>
</dbReference>
<dbReference type="InterPro" id="IPR035906">
    <property type="entry name" value="MetI-like_sf"/>
</dbReference>
<dbReference type="Pfam" id="PF00528">
    <property type="entry name" value="BPD_transp_1"/>
    <property type="match status" value="1"/>
</dbReference>
<dbReference type="EMBL" id="CAEZWE010000002">
    <property type="protein sequence ID" value="CAB4641596.1"/>
    <property type="molecule type" value="Genomic_DNA"/>
</dbReference>
<feature type="transmembrane region" description="Helical" evidence="7">
    <location>
        <begin position="88"/>
        <end position="113"/>
    </location>
</feature>
<feature type="transmembrane region" description="Helical" evidence="7">
    <location>
        <begin position="208"/>
        <end position="233"/>
    </location>
</feature>
<dbReference type="GO" id="GO:0005886">
    <property type="term" value="C:plasma membrane"/>
    <property type="evidence" value="ECO:0007669"/>
    <property type="project" value="UniProtKB-SubCell"/>
</dbReference>
<dbReference type="PANTHER" id="PTHR43386">
    <property type="entry name" value="OLIGOPEPTIDE TRANSPORT SYSTEM PERMEASE PROTEIN APPC"/>
    <property type="match status" value="1"/>
</dbReference>
<dbReference type="PROSITE" id="PS50928">
    <property type="entry name" value="ABC_TM1"/>
    <property type="match status" value="1"/>
</dbReference>
<sequence>MKFLKNPFPAMWRLYRSMPLTVKLGTIWIVAIVFAAIFADFLPLKDPNYQGFIMGESKVNEGPSLKHLLGTDDLSRDLFSRIIYGARVSLTVSFVAVVAGSAIGGFLGALVGYTRGKVEAAVMATVDVILAFPGLVLLLALVTFMQTRSLFVISVIVGFLSIPPYTRVARANSLSISRREFVLAARAIGTPRRTVLFREVIPNVLPSIMAYALVAAAGVIVLEGSLAFLGLSVQPPTPTWGGMINQARKDIKLTLFPVLVPSGAMVFTVLALNTVGDWVRKRGQVRGAAL</sequence>
<evidence type="ECO:0000256" key="7">
    <source>
        <dbReference type="SAM" id="Phobius"/>
    </source>
</evidence>
<keyword evidence="2" id="KW-0813">Transport</keyword>
<evidence type="ECO:0000259" key="8">
    <source>
        <dbReference type="PROSITE" id="PS50928"/>
    </source>
</evidence>
<evidence type="ECO:0000256" key="2">
    <source>
        <dbReference type="ARBA" id="ARBA00022448"/>
    </source>
</evidence>
<protein>
    <submittedName>
        <fullName evidence="9">Unannotated protein</fullName>
    </submittedName>
</protein>
<dbReference type="SUPFAM" id="SSF161098">
    <property type="entry name" value="MetI-like"/>
    <property type="match status" value="1"/>
</dbReference>